<dbReference type="Proteomes" id="UP000076722">
    <property type="component" value="Unassembled WGS sequence"/>
</dbReference>
<accession>A0A164ZRN4</accession>
<protein>
    <recommendedName>
        <fullName evidence="3">DUF7719 domain-containing protein</fullName>
    </recommendedName>
</protein>
<name>A0A164ZRN4_9AGAM</name>
<keyword evidence="2" id="KW-0472">Membrane</keyword>
<evidence type="ECO:0000259" key="3">
    <source>
        <dbReference type="Pfam" id="PF24841"/>
    </source>
</evidence>
<evidence type="ECO:0000256" key="1">
    <source>
        <dbReference type="SAM" id="MobiDB-lite"/>
    </source>
</evidence>
<dbReference type="InterPro" id="IPR056136">
    <property type="entry name" value="DUF7719"/>
</dbReference>
<keyword evidence="5" id="KW-1185">Reference proteome</keyword>
<dbReference type="Pfam" id="PF24841">
    <property type="entry name" value="DUF7719"/>
    <property type="match status" value="1"/>
</dbReference>
<proteinExistence type="predicted"/>
<feature type="transmembrane region" description="Helical" evidence="2">
    <location>
        <begin position="132"/>
        <end position="152"/>
    </location>
</feature>
<feature type="domain" description="DUF7719" evidence="3">
    <location>
        <begin position="136"/>
        <end position="203"/>
    </location>
</feature>
<evidence type="ECO:0000256" key="2">
    <source>
        <dbReference type="SAM" id="Phobius"/>
    </source>
</evidence>
<reference evidence="4 5" key="1">
    <citation type="journal article" date="2016" name="Mol. Biol. Evol.">
        <title>Comparative Genomics of Early-Diverging Mushroom-Forming Fungi Provides Insights into the Origins of Lignocellulose Decay Capabilities.</title>
        <authorList>
            <person name="Nagy L.G."/>
            <person name="Riley R."/>
            <person name="Tritt A."/>
            <person name="Adam C."/>
            <person name="Daum C."/>
            <person name="Floudas D."/>
            <person name="Sun H."/>
            <person name="Yadav J.S."/>
            <person name="Pangilinan J."/>
            <person name="Larsson K.H."/>
            <person name="Matsuura K."/>
            <person name="Barry K."/>
            <person name="Labutti K."/>
            <person name="Kuo R."/>
            <person name="Ohm R.A."/>
            <person name="Bhattacharya S.S."/>
            <person name="Shirouzu T."/>
            <person name="Yoshinaga Y."/>
            <person name="Martin F.M."/>
            <person name="Grigoriev I.V."/>
            <person name="Hibbett D.S."/>
        </authorList>
    </citation>
    <scope>NUCLEOTIDE SEQUENCE [LARGE SCALE GENOMIC DNA]</scope>
    <source>
        <strain evidence="4 5">HHB9708</strain>
    </source>
</reference>
<evidence type="ECO:0000313" key="4">
    <source>
        <dbReference type="EMBL" id="KZS97993.1"/>
    </source>
</evidence>
<feature type="region of interest" description="Disordered" evidence="1">
    <location>
        <begin position="1"/>
        <end position="27"/>
    </location>
</feature>
<evidence type="ECO:0000313" key="5">
    <source>
        <dbReference type="Proteomes" id="UP000076722"/>
    </source>
</evidence>
<feature type="transmembrane region" description="Helical" evidence="2">
    <location>
        <begin position="172"/>
        <end position="198"/>
    </location>
</feature>
<gene>
    <name evidence="4" type="ORF">SISNIDRAFT_449606</name>
</gene>
<dbReference type="PANTHER" id="PTHR37846:SF1">
    <property type="entry name" value="DEACETYLASE-LIKE PROTEIN"/>
    <property type="match status" value="1"/>
</dbReference>
<feature type="transmembrane region" description="Helical" evidence="2">
    <location>
        <begin position="72"/>
        <end position="95"/>
    </location>
</feature>
<keyword evidence="2" id="KW-1133">Transmembrane helix</keyword>
<dbReference type="PANTHER" id="PTHR37846">
    <property type="entry name" value="YALI0B21296P"/>
    <property type="match status" value="1"/>
</dbReference>
<organism evidence="4 5">
    <name type="scientific">Sistotremastrum niveocremeum HHB9708</name>
    <dbReference type="NCBI Taxonomy" id="1314777"/>
    <lineage>
        <taxon>Eukaryota</taxon>
        <taxon>Fungi</taxon>
        <taxon>Dikarya</taxon>
        <taxon>Basidiomycota</taxon>
        <taxon>Agaricomycotina</taxon>
        <taxon>Agaricomycetes</taxon>
        <taxon>Sistotremastrales</taxon>
        <taxon>Sistotremastraceae</taxon>
        <taxon>Sertulicium</taxon>
        <taxon>Sertulicium niveocremeum</taxon>
    </lineage>
</organism>
<dbReference type="STRING" id="1314777.A0A164ZRN4"/>
<dbReference type="AlphaFoldDB" id="A0A164ZRN4"/>
<feature type="compositionally biased region" description="Basic residues" evidence="1">
    <location>
        <begin position="1"/>
        <end position="11"/>
    </location>
</feature>
<keyword evidence="2" id="KW-0812">Transmembrane</keyword>
<dbReference type="OrthoDB" id="5597489at2759"/>
<dbReference type="EMBL" id="KV419396">
    <property type="protein sequence ID" value="KZS97993.1"/>
    <property type="molecule type" value="Genomic_DNA"/>
</dbReference>
<sequence length="205" mass="23063">MAPKKGVKKQTSKPDIPTGPRPSEILDIPESEQRRLIQQSELFKNAASLTAPELDRGPEADSAKAATLGDEIFNLFLLIIPFGSLLLMMDILIHQQYTQTPTFKGEVSRMTEMLPIFAILIFYTPPDRYKHLAFYQAFLFLISLSAGGRLIWVVNKSNYLRVMRQTPALATVWVYAVWELNLAAAVASLVLVGGWVWYTGLKMVF</sequence>